<sequence length="1361" mass="144965">MKKILLIALLQLLAVSLWSQEKSLWKETQTSTDKLQGTILKTSFPSEYKAYVLNETILKEKLRSAPQRFAISDSAPVVISFPDAQGNHENFTVYEASVMEPGLQEQFPNIRSYAGVSVTNPTTIIRFSMSDEKGLSAIIRSADKGTMIIDPLTANHETYVVFNRKDNKKTGLPFTCSTEEANLTADFNNRGVLNNADDSQLRRFRLAMSCTGEYTTFHGGTVAGAMAAINATMTRVNGVFENDFNVTMVLIATNANVVYTNAATDPYSAAAQMANWNNELQTTLTNVIGEANYDVGHLFGATGGGGNAGCIGCVCVNGQKGSGYTSPADGIPQGDFFDIDYVAHELGHQFGANHTFTHSTQVAVAQLEPGSGSTIMGYAGITGATDVQAHSDAYFHAISVQQVTNNIKGKACPVVIPTGNNVPTANAGADKLLPIGTAFKLTGVGTDADGLASLTYCWEQMDVGTAASTYPNTTKTAGPNFRSFTPTNSAMRRFPNLAGHVANGVNGNMWEIVPGVDRVLNFRFTVRDNRPGGACNESDNMTVTFDNAYGPFAVTSQNTAGISWAQGSTQTVTWSVNNTTALAGSANVNILLSTDGGQTFPITLIANVPNDGSQTITVPGIAAPYCRLLIEPTGNDYYAINTVDFAIGYTVATVCTTYTATPNAAIVEQNPLAYQTFTINVPDNVVISDVNVSTNIAHRANQLYVGVNHPDLTFVQLYRSDDYACGNGEASLITTFDDAGAAFACAGAGLGNSYRPIGSLASLNGKSSAGTWRFRVADVEAIGGPANSGTLNSFSIEICQKVITEIPVVCGVISSSWNGSAWSNGVPTKNTAVTIAGNYNTSINGSFSCCSLIVNGGNTLTVGANNYVEVTSDLTVNATGTLNVLNEGSLVMVNNAGIVTNNGTMTVNKTSAAFDRLDYTFWSSPVANTTIGNVLSGWNQNAIYKLNAANFRDDNNDSHDDNGDAWVFTPQTETMSPGRGYAAMANLSGVFPRQASVAFNGPVNNGIISVPVSLSLDNAKNNDDFNLIGNPYPSAIDADDFINANAGVISGTLYFWTHVGNFNGTAYSSNDFAYYNLSGGTATSATGTGNTTQPTGVIASGQGFQVDASVNGNVVFNNSMRNITYANTNFYRNGSVAPVTRDRIWLTLSNEEGVFSQLLTGFFPEATSGVDFGYDGAYAKTNTPATFYSLIGTDKYKIQGRGAFDINDTVVLGFQSNFEKTYTISIAAVEGILNRENVYLVDRQLNVVHDLKATDYVFSTPAGEFNDRFELRFTNTTLANDTFEAVANSVVIHTNGSINVASSLVKIKAVVVYDVLGRQIAEEKNVNGNTAKLTHVRPTQSALIVKVTLENNQVVTKKVMY</sequence>
<dbReference type="Pfam" id="PF13583">
    <property type="entry name" value="Reprolysin_4"/>
    <property type="match status" value="1"/>
</dbReference>
<reference evidence="2 3" key="1">
    <citation type="submission" date="2016-10" db="EMBL/GenBank/DDBJ databases">
        <authorList>
            <person name="de Groot N.N."/>
        </authorList>
    </citation>
    <scope>NUCLEOTIDE SEQUENCE [LARGE SCALE GENOMIC DNA]</scope>
    <source>
        <strain evidence="2 3">CGMCC 1.3801</strain>
    </source>
</reference>
<dbReference type="Proteomes" id="UP000182124">
    <property type="component" value="Unassembled WGS sequence"/>
</dbReference>
<dbReference type="eggNOG" id="COG4935">
    <property type="taxonomic scope" value="Bacteria"/>
</dbReference>
<accession>A0A1G4V9R1</accession>
<keyword evidence="1" id="KW-0732">Signal</keyword>
<proteinExistence type="predicted"/>
<dbReference type="SUPFAM" id="SSF55486">
    <property type="entry name" value="Metalloproteases ('zincins'), catalytic domain"/>
    <property type="match status" value="1"/>
</dbReference>
<protein>
    <submittedName>
        <fullName evidence="2">Metallo-peptidase family M12B Reprolysin-like</fullName>
    </submittedName>
</protein>
<dbReference type="Gene3D" id="2.60.120.260">
    <property type="entry name" value="Galactose-binding domain-like"/>
    <property type="match status" value="1"/>
</dbReference>
<dbReference type="RefSeq" id="WP_023575698.1">
    <property type="nucleotide sequence ID" value="NZ_CBCSBQ010000005.1"/>
</dbReference>
<evidence type="ECO:0000313" key="2">
    <source>
        <dbReference type="EMBL" id="SCX03385.1"/>
    </source>
</evidence>
<feature type="chain" id="PRO_5010179362" evidence="1">
    <location>
        <begin position="20"/>
        <end position="1361"/>
    </location>
</feature>
<organism evidence="2 3">
    <name type="scientific">Flavobacterium saliperosum</name>
    <dbReference type="NCBI Taxonomy" id="329186"/>
    <lineage>
        <taxon>Bacteria</taxon>
        <taxon>Pseudomonadati</taxon>
        <taxon>Bacteroidota</taxon>
        <taxon>Flavobacteriia</taxon>
        <taxon>Flavobacteriales</taxon>
        <taxon>Flavobacteriaceae</taxon>
        <taxon>Flavobacterium</taxon>
    </lineage>
</organism>
<evidence type="ECO:0000256" key="1">
    <source>
        <dbReference type="SAM" id="SignalP"/>
    </source>
</evidence>
<gene>
    <name evidence="2" type="ORF">SAMN02927925_00669</name>
</gene>
<dbReference type="InterPro" id="IPR024079">
    <property type="entry name" value="MetalloPept_cat_dom_sf"/>
</dbReference>
<name>A0A1G4V9R1_9FLAO</name>
<dbReference type="GO" id="GO:0008237">
    <property type="term" value="F:metallopeptidase activity"/>
    <property type="evidence" value="ECO:0007669"/>
    <property type="project" value="InterPro"/>
</dbReference>
<dbReference type="EMBL" id="FMTY01000001">
    <property type="protein sequence ID" value="SCX03385.1"/>
    <property type="molecule type" value="Genomic_DNA"/>
</dbReference>
<evidence type="ECO:0000313" key="3">
    <source>
        <dbReference type="Proteomes" id="UP000182124"/>
    </source>
</evidence>
<dbReference type="Gene3D" id="3.40.390.10">
    <property type="entry name" value="Collagenase (Catalytic Domain)"/>
    <property type="match status" value="1"/>
</dbReference>
<feature type="signal peptide" evidence="1">
    <location>
        <begin position="1"/>
        <end position="19"/>
    </location>
</feature>
<dbReference type="NCBIfam" id="NF033708">
    <property type="entry name" value="T9SS_Cterm_ChiA"/>
    <property type="match status" value="1"/>
</dbReference>
<dbReference type="STRING" id="329186.SAMN02927925_00669"/>
<dbReference type="eggNOG" id="COG1345">
    <property type="taxonomic scope" value="Bacteria"/>
</dbReference>